<comment type="caution">
    <text evidence="2">The sequence shown here is derived from an EMBL/GenBank/DDBJ whole genome shotgun (WGS) entry which is preliminary data.</text>
</comment>
<protein>
    <submittedName>
        <fullName evidence="2">Uncharacterized protein</fullName>
    </submittedName>
</protein>
<accession>A0AAD5QGV2</accession>
<dbReference type="AlphaFoldDB" id="A0AAD5QGV2"/>
<evidence type="ECO:0000313" key="2">
    <source>
        <dbReference type="EMBL" id="KAJ1351418.1"/>
    </source>
</evidence>
<organism evidence="2 3">
    <name type="scientific">Parelaphostrongylus tenuis</name>
    <name type="common">Meningeal worm</name>
    <dbReference type="NCBI Taxonomy" id="148309"/>
    <lineage>
        <taxon>Eukaryota</taxon>
        <taxon>Metazoa</taxon>
        <taxon>Ecdysozoa</taxon>
        <taxon>Nematoda</taxon>
        <taxon>Chromadorea</taxon>
        <taxon>Rhabditida</taxon>
        <taxon>Rhabditina</taxon>
        <taxon>Rhabditomorpha</taxon>
        <taxon>Strongyloidea</taxon>
        <taxon>Metastrongylidae</taxon>
        <taxon>Parelaphostrongylus</taxon>
    </lineage>
</organism>
<sequence length="53" mass="6055">MSALFVSLGEDAIKPEKRARNHLTHRRISMHDKKHGERSVSSSLFLRSHSSLI</sequence>
<dbReference type="EMBL" id="JAHQIW010001070">
    <property type="protein sequence ID" value="KAJ1351418.1"/>
    <property type="molecule type" value="Genomic_DNA"/>
</dbReference>
<name>A0AAD5QGV2_PARTN</name>
<evidence type="ECO:0000313" key="3">
    <source>
        <dbReference type="Proteomes" id="UP001196413"/>
    </source>
</evidence>
<dbReference type="Proteomes" id="UP001196413">
    <property type="component" value="Unassembled WGS sequence"/>
</dbReference>
<proteinExistence type="predicted"/>
<feature type="compositionally biased region" description="Low complexity" evidence="1">
    <location>
        <begin position="39"/>
        <end position="53"/>
    </location>
</feature>
<gene>
    <name evidence="2" type="ORF">KIN20_007416</name>
</gene>
<feature type="region of interest" description="Disordered" evidence="1">
    <location>
        <begin position="30"/>
        <end position="53"/>
    </location>
</feature>
<reference evidence="2" key="1">
    <citation type="submission" date="2021-06" db="EMBL/GenBank/DDBJ databases">
        <title>Parelaphostrongylus tenuis whole genome reference sequence.</title>
        <authorList>
            <person name="Garwood T.J."/>
            <person name="Larsen P.A."/>
            <person name="Fountain-Jones N.M."/>
            <person name="Garbe J.R."/>
            <person name="Macchietto M.G."/>
            <person name="Kania S.A."/>
            <person name="Gerhold R.W."/>
            <person name="Richards J.E."/>
            <person name="Wolf T.M."/>
        </authorList>
    </citation>
    <scope>NUCLEOTIDE SEQUENCE</scope>
    <source>
        <strain evidence="2">MNPRO001-30</strain>
        <tissue evidence="2">Meninges</tissue>
    </source>
</reference>
<keyword evidence="3" id="KW-1185">Reference proteome</keyword>
<evidence type="ECO:0000256" key="1">
    <source>
        <dbReference type="SAM" id="MobiDB-lite"/>
    </source>
</evidence>